<keyword evidence="1" id="KW-0456">Lyase</keyword>
<evidence type="ECO:0000256" key="1">
    <source>
        <dbReference type="ARBA" id="ARBA00023239"/>
    </source>
</evidence>
<accession>A0A2M7G274</accession>
<dbReference type="PANTHER" id="PTHR21240">
    <property type="entry name" value="2-AMINO-3-CARBOXYLMUCONATE-6-SEMIALDEHYDE DECARBOXYLASE"/>
    <property type="match status" value="1"/>
</dbReference>
<dbReference type="InterPro" id="IPR032466">
    <property type="entry name" value="Metal_Hydrolase"/>
</dbReference>
<dbReference type="AlphaFoldDB" id="A0A2M7G274"/>
<gene>
    <name evidence="3" type="ORF">COW36_15590</name>
</gene>
<dbReference type="EMBL" id="PFFQ01000042">
    <property type="protein sequence ID" value="PIW15891.1"/>
    <property type="molecule type" value="Genomic_DNA"/>
</dbReference>
<dbReference type="SUPFAM" id="SSF51556">
    <property type="entry name" value="Metallo-dependent hydrolases"/>
    <property type="match status" value="1"/>
</dbReference>
<protein>
    <recommendedName>
        <fullName evidence="2">Amidohydrolase-related domain-containing protein</fullName>
    </recommendedName>
</protein>
<name>A0A2M7G274_9BACT</name>
<dbReference type="GO" id="GO:0016787">
    <property type="term" value="F:hydrolase activity"/>
    <property type="evidence" value="ECO:0007669"/>
    <property type="project" value="InterPro"/>
</dbReference>
<evidence type="ECO:0000259" key="2">
    <source>
        <dbReference type="Pfam" id="PF04909"/>
    </source>
</evidence>
<dbReference type="Pfam" id="PF04909">
    <property type="entry name" value="Amidohydro_2"/>
    <property type="match status" value="1"/>
</dbReference>
<proteinExistence type="predicted"/>
<dbReference type="GO" id="GO:0016831">
    <property type="term" value="F:carboxy-lyase activity"/>
    <property type="evidence" value="ECO:0007669"/>
    <property type="project" value="InterPro"/>
</dbReference>
<sequence>MSTLDFHTHLGTSIFGYGQTLEALLERMDRLEIAQAVVIPVQPLDYHLSPENDAVAMAVLQAPQRLIGFARVDPRQGEEAEMELERCIRHLGFKGLFLHPWEETCPINSAPVQALMSVVKRLKIPVMISGGHVRVSMASQIADLASAFPEITFIATSGGQINISGVALSEATQMLKENPNVYLETSGIYREDFIEDLVPQIGIERLLFGSNSPEFSQELEVLRPRMAHLSPSERNAILGENARRLLGFH</sequence>
<organism evidence="3 4">
    <name type="scientific">bacterium (Candidatus Blackallbacteria) CG17_big_fil_post_rev_8_21_14_2_50_48_46</name>
    <dbReference type="NCBI Taxonomy" id="2014261"/>
    <lineage>
        <taxon>Bacteria</taxon>
        <taxon>Candidatus Blackallbacteria</taxon>
    </lineage>
</organism>
<dbReference type="InterPro" id="IPR032465">
    <property type="entry name" value="ACMSD"/>
</dbReference>
<dbReference type="Proteomes" id="UP000231019">
    <property type="component" value="Unassembled WGS sequence"/>
</dbReference>
<feature type="domain" description="Amidohydrolase-related" evidence="2">
    <location>
        <begin position="51"/>
        <end position="248"/>
    </location>
</feature>
<comment type="caution">
    <text evidence="3">The sequence shown here is derived from an EMBL/GenBank/DDBJ whole genome shotgun (WGS) entry which is preliminary data.</text>
</comment>
<reference evidence="3 4" key="1">
    <citation type="submission" date="2017-09" db="EMBL/GenBank/DDBJ databases">
        <title>Depth-based differentiation of microbial function through sediment-hosted aquifers and enrichment of novel symbionts in the deep terrestrial subsurface.</title>
        <authorList>
            <person name="Probst A.J."/>
            <person name="Ladd B."/>
            <person name="Jarett J.K."/>
            <person name="Geller-Mcgrath D.E."/>
            <person name="Sieber C.M."/>
            <person name="Emerson J.B."/>
            <person name="Anantharaman K."/>
            <person name="Thomas B.C."/>
            <person name="Malmstrom R."/>
            <person name="Stieglmeier M."/>
            <person name="Klingl A."/>
            <person name="Woyke T."/>
            <person name="Ryan C.M."/>
            <person name="Banfield J.F."/>
        </authorList>
    </citation>
    <scope>NUCLEOTIDE SEQUENCE [LARGE SCALE GENOMIC DNA]</scope>
    <source>
        <strain evidence="3">CG17_big_fil_post_rev_8_21_14_2_50_48_46</strain>
    </source>
</reference>
<dbReference type="Gene3D" id="3.20.20.140">
    <property type="entry name" value="Metal-dependent hydrolases"/>
    <property type="match status" value="1"/>
</dbReference>
<evidence type="ECO:0000313" key="3">
    <source>
        <dbReference type="EMBL" id="PIW15891.1"/>
    </source>
</evidence>
<evidence type="ECO:0000313" key="4">
    <source>
        <dbReference type="Proteomes" id="UP000231019"/>
    </source>
</evidence>
<dbReference type="InterPro" id="IPR006680">
    <property type="entry name" value="Amidohydro-rel"/>
</dbReference>